<dbReference type="SUPFAM" id="SSF52540">
    <property type="entry name" value="P-loop containing nucleoside triphosphate hydrolases"/>
    <property type="match status" value="1"/>
</dbReference>
<evidence type="ECO:0000256" key="1">
    <source>
        <dbReference type="ARBA" id="ARBA00022741"/>
    </source>
</evidence>
<evidence type="ECO:0000313" key="3">
    <source>
        <dbReference type="EMBL" id="EDS00622.1"/>
    </source>
</evidence>
<organism evidence="3 4">
    <name type="scientific">[Eubacterium] siraeum DSM 15702</name>
    <dbReference type="NCBI Taxonomy" id="428128"/>
    <lineage>
        <taxon>Bacteria</taxon>
        <taxon>Bacillati</taxon>
        <taxon>Bacillota</taxon>
        <taxon>Clostridia</taxon>
        <taxon>Eubacteriales</taxon>
        <taxon>Oscillospiraceae</taxon>
        <taxon>Oscillospiraceae incertae sedis</taxon>
    </lineage>
</organism>
<accession>B0MNY5</accession>
<dbReference type="AlphaFoldDB" id="B0MNY5"/>
<keyword evidence="2" id="KW-0067">ATP-binding</keyword>
<dbReference type="Pfam" id="PF10609">
    <property type="entry name" value="ParA"/>
    <property type="match status" value="1"/>
</dbReference>
<keyword evidence="1" id="KW-0547">Nucleotide-binding</keyword>
<dbReference type="InterPro" id="IPR027417">
    <property type="entry name" value="P-loop_NTPase"/>
</dbReference>
<protein>
    <submittedName>
        <fullName evidence="3">Uncharacterized protein</fullName>
    </submittedName>
</protein>
<gene>
    <name evidence="3" type="ORF">EUBSIR_01542</name>
</gene>
<dbReference type="InterPro" id="IPR033756">
    <property type="entry name" value="YlxH/NBP35"/>
</dbReference>
<proteinExistence type="predicted"/>
<name>B0MNY5_9FIRM</name>
<evidence type="ECO:0000313" key="4">
    <source>
        <dbReference type="Proteomes" id="UP000005326"/>
    </source>
</evidence>
<comment type="caution">
    <text evidence="3">The sequence shown here is derived from an EMBL/GenBank/DDBJ whole genome shotgun (WGS) entry which is preliminary data.</text>
</comment>
<evidence type="ECO:0000256" key="2">
    <source>
        <dbReference type="ARBA" id="ARBA00022840"/>
    </source>
</evidence>
<reference evidence="3" key="1">
    <citation type="submission" date="2007-10" db="EMBL/GenBank/DDBJ databases">
        <authorList>
            <person name="Fulton L."/>
            <person name="Clifton S."/>
            <person name="Fulton B."/>
            <person name="Xu J."/>
            <person name="Minx P."/>
            <person name="Pepin K.H."/>
            <person name="Johnson M."/>
            <person name="Thiruvilangam P."/>
            <person name="Bhonagiri V."/>
            <person name="Nash W.E."/>
            <person name="Mardis E.R."/>
            <person name="Wilson R.K."/>
        </authorList>
    </citation>
    <scope>NUCLEOTIDE SEQUENCE [LARGE SCALE GENOMIC DNA]</scope>
    <source>
        <strain evidence="3">DSM 15702</strain>
    </source>
</reference>
<dbReference type="GO" id="GO:0005524">
    <property type="term" value="F:ATP binding"/>
    <property type="evidence" value="ECO:0007669"/>
    <property type="project" value="UniProtKB-KW"/>
</dbReference>
<dbReference type="Proteomes" id="UP000005326">
    <property type="component" value="Unassembled WGS sequence"/>
</dbReference>
<keyword evidence="4" id="KW-1185">Reference proteome</keyword>
<dbReference type="EMBL" id="ABCA03000047">
    <property type="protein sequence ID" value="EDS00622.1"/>
    <property type="molecule type" value="Genomic_DNA"/>
</dbReference>
<reference evidence="3" key="2">
    <citation type="submission" date="2014-06" db="EMBL/GenBank/DDBJ databases">
        <title>Draft genome sequence of Eubacterium siraeum (DSM 15702).</title>
        <authorList>
            <person name="Sudarsanam P."/>
            <person name="Ley R."/>
            <person name="Guruge J."/>
            <person name="Turnbaugh P.J."/>
            <person name="Mahowald M."/>
            <person name="Liep D."/>
            <person name="Gordon J."/>
        </authorList>
    </citation>
    <scope>NUCLEOTIDE SEQUENCE</scope>
    <source>
        <strain evidence="3">DSM 15702</strain>
    </source>
</reference>
<sequence length="240" mass="26812">MRTAEKHDATKSQRIKMNFRKINIITGHYGSGKTNVSVNMALDLAEKGEKVTVVDLDIVNPYFRTADFKELFGEHNISLTVPTYANSNLDIPALGFDMNGIADREGYIIIDVGGDDEGAKALGRYRKVFEKYDTQMLYVINRCRYLTKEPAEALQLMYEIENASGMKCDGIINNTNLGRETDRDIVLGSVAYADEVCREAGLPLVAVTAEAGYLDGIDKAYPVNIYVKKLWEEFGDEAEK</sequence>
<dbReference type="Gene3D" id="3.40.50.300">
    <property type="entry name" value="P-loop containing nucleotide triphosphate hydrolases"/>
    <property type="match status" value="1"/>
</dbReference>